<keyword evidence="2" id="KW-1185">Reference proteome</keyword>
<dbReference type="Proteomes" id="UP000014155">
    <property type="component" value="Unassembled WGS sequence"/>
</dbReference>
<evidence type="ECO:0000313" key="1">
    <source>
        <dbReference type="EMBL" id="EMS70246.1"/>
    </source>
</evidence>
<name>S0FJ37_RUMCE</name>
<dbReference type="eggNOG" id="ENOG5033BU1">
    <property type="taxonomic scope" value="Bacteria"/>
</dbReference>
<reference evidence="1 2" key="1">
    <citation type="journal article" date="2013" name="Genome Announc.">
        <title>Draft Genome Sequence of the Cellulolytic, Mesophilic, Anaerobic Bacterium Clostridium termitidis Strain CT1112 (DSM 5398).</title>
        <authorList>
            <person name="Lal S."/>
            <person name="Ramachandran U."/>
            <person name="Zhang X."/>
            <person name="Munir R."/>
            <person name="Sparling R."/>
            <person name="Levin D.B."/>
        </authorList>
    </citation>
    <scope>NUCLEOTIDE SEQUENCE [LARGE SCALE GENOMIC DNA]</scope>
    <source>
        <strain evidence="1 2">CT1112</strain>
    </source>
</reference>
<dbReference type="PATRIC" id="fig|1195236.3.peg.4210"/>
<protein>
    <recommendedName>
        <fullName evidence="3">Phage protein</fullName>
    </recommendedName>
</protein>
<sequence>MTFSIGNKKTETVKTITFSKEQLVSSKKYRHQRDLVNVLLADDRLYSFEEVDILINKFMKGKVK</sequence>
<dbReference type="RefSeq" id="WP_004628839.1">
    <property type="nucleotide sequence ID" value="NZ_AORV01000058.1"/>
</dbReference>
<dbReference type="STRING" id="1195236.CTER_3998"/>
<evidence type="ECO:0008006" key="3">
    <source>
        <dbReference type="Google" id="ProtNLM"/>
    </source>
</evidence>
<proteinExistence type="predicted"/>
<dbReference type="AlphaFoldDB" id="S0FJ37"/>
<comment type="caution">
    <text evidence="1">The sequence shown here is derived from an EMBL/GenBank/DDBJ whole genome shotgun (WGS) entry which is preliminary data.</text>
</comment>
<accession>S0FJ37</accession>
<evidence type="ECO:0000313" key="2">
    <source>
        <dbReference type="Proteomes" id="UP000014155"/>
    </source>
</evidence>
<dbReference type="EMBL" id="AORV01000058">
    <property type="protein sequence ID" value="EMS70246.1"/>
    <property type="molecule type" value="Genomic_DNA"/>
</dbReference>
<organism evidence="1 2">
    <name type="scientific">Ruminiclostridium cellobioparum subsp. termitidis CT1112</name>
    <dbReference type="NCBI Taxonomy" id="1195236"/>
    <lineage>
        <taxon>Bacteria</taxon>
        <taxon>Bacillati</taxon>
        <taxon>Bacillota</taxon>
        <taxon>Clostridia</taxon>
        <taxon>Eubacteriales</taxon>
        <taxon>Oscillospiraceae</taxon>
        <taxon>Ruminiclostridium</taxon>
    </lineage>
</organism>
<gene>
    <name evidence="1" type="ORF">CTER_3998</name>
</gene>